<organism evidence="1 2">
    <name type="scientific">Willisornis vidua</name>
    <name type="common">Xingu scale-backed antbird</name>
    <dbReference type="NCBI Taxonomy" id="1566151"/>
    <lineage>
        <taxon>Eukaryota</taxon>
        <taxon>Metazoa</taxon>
        <taxon>Chordata</taxon>
        <taxon>Craniata</taxon>
        <taxon>Vertebrata</taxon>
        <taxon>Euteleostomi</taxon>
        <taxon>Archelosauria</taxon>
        <taxon>Archosauria</taxon>
        <taxon>Dinosauria</taxon>
        <taxon>Saurischia</taxon>
        <taxon>Theropoda</taxon>
        <taxon>Coelurosauria</taxon>
        <taxon>Aves</taxon>
        <taxon>Neognathae</taxon>
        <taxon>Neoaves</taxon>
        <taxon>Telluraves</taxon>
        <taxon>Australaves</taxon>
        <taxon>Passeriformes</taxon>
        <taxon>Thamnophilidae</taxon>
        <taxon>Willisornis</taxon>
    </lineage>
</organism>
<evidence type="ECO:0000313" key="2">
    <source>
        <dbReference type="Proteomes" id="UP001145742"/>
    </source>
</evidence>
<evidence type="ECO:0000313" key="1">
    <source>
        <dbReference type="EMBL" id="KAJ7408691.1"/>
    </source>
</evidence>
<proteinExistence type="predicted"/>
<dbReference type="Proteomes" id="UP001145742">
    <property type="component" value="Unassembled WGS sequence"/>
</dbReference>
<accession>A0ABQ9CT15</accession>
<reference evidence="1" key="1">
    <citation type="submission" date="2019-10" db="EMBL/GenBank/DDBJ databases">
        <authorList>
            <person name="Soares A.E.R."/>
            <person name="Aleixo A."/>
            <person name="Schneider P."/>
            <person name="Miyaki C.Y."/>
            <person name="Schneider M.P."/>
            <person name="Mello C."/>
            <person name="Vasconcelos A.T.R."/>
        </authorList>
    </citation>
    <scope>NUCLEOTIDE SEQUENCE</scope>
    <source>
        <tissue evidence="1">Muscle</tissue>
    </source>
</reference>
<keyword evidence="2" id="KW-1185">Reference proteome</keyword>
<dbReference type="EMBL" id="WHWB01034528">
    <property type="protein sequence ID" value="KAJ7408691.1"/>
    <property type="molecule type" value="Genomic_DNA"/>
</dbReference>
<name>A0ABQ9CT15_9PASS</name>
<gene>
    <name evidence="1" type="ORF">WISP_118958</name>
</gene>
<comment type="caution">
    <text evidence="1">The sequence shown here is derived from an EMBL/GenBank/DDBJ whole genome shotgun (WGS) entry which is preliminary data.</text>
</comment>
<sequence length="105" mass="11983">MAADGPSMVQGYPMTLRVNHPLYNIAASCLGHMNLDQNNKTYFSQNKTEDPEPLQQQNLLEFVAVIKNRGKEKQRQDEKTIIFGILLNINDFSKVFKLLKAESEI</sequence>
<protein>
    <submittedName>
        <fullName evidence="1">Uncharacterized protein</fullName>
    </submittedName>
</protein>